<dbReference type="STRING" id="77044.A0A1W2TX44"/>
<dbReference type="InterPro" id="IPR016169">
    <property type="entry name" value="FAD-bd_PCMH_sub2"/>
</dbReference>
<dbReference type="PANTHER" id="PTHR42973:SF22">
    <property type="entry name" value="FAD-BINDING PCMH-TYPE DOMAIN-CONTAINING PROTEIN-RELATED"/>
    <property type="match status" value="1"/>
</dbReference>
<comment type="similarity">
    <text evidence="1">Belongs to the oxygen-dependent FAD-linked oxidoreductase family.</text>
</comment>
<evidence type="ECO:0000256" key="4">
    <source>
        <dbReference type="ARBA" id="ARBA00023002"/>
    </source>
</evidence>
<dbReference type="InterPro" id="IPR036318">
    <property type="entry name" value="FAD-bd_PCMH-like_sf"/>
</dbReference>
<dbReference type="SUPFAM" id="SSF56176">
    <property type="entry name" value="FAD-binding/transporter-associated domain-like"/>
    <property type="match status" value="1"/>
</dbReference>
<organism evidence="7">
    <name type="scientific">Rosellinia necatrix</name>
    <name type="common">White root-rot fungus</name>
    <dbReference type="NCBI Taxonomy" id="77044"/>
    <lineage>
        <taxon>Eukaryota</taxon>
        <taxon>Fungi</taxon>
        <taxon>Dikarya</taxon>
        <taxon>Ascomycota</taxon>
        <taxon>Pezizomycotina</taxon>
        <taxon>Sordariomycetes</taxon>
        <taxon>Xylariomycetidae</taxon>
        <taxon>Xylariales</taxon>
        <taxon>Xylariaceae</taxon>
        <taxon>Rosellinia</taxon>
    </lineage>
</organism>
<evidence type="ECO:0000256" key="5">
    <source>
        <dbReference type="SAM" id="SignalP"/>
    </source>
</evidence>
<dbReference type="Pfam" id="PF01565">
    <property type="entry name" value="FAD_binding_4"/>
    <property type="match status" value="1"/>
</dbReference>
<reference evidence="7" key="1">
    <citation type="submission" date="2016-03" db="EMBL/GenBank/DDBJ databases">
        <title>Draft genome sequence of Rosellinia necatrix.</title>
        <authorList>
            <person name="Kanematsu S."/>
        </authorList>
    </citation>
    <scope>NUCLEOTIDE SEQUENCE [LARGE SCALE GENOMIC DNA]</scope>
    <source>
        <strain evidence="7">W97</strain>
    </source>
</reference>
<feature type="domain" description="FAD-binding PCMH-type" evidence="6">
    <location>
        <begin position="44"/>
        <end position="225"/>
    </location>
</feature>
<dbReference type="GO" id="GO:0016491">
    <property type="term" value="F:oxidoreductase activity"/>
    <property type="evidence" value="ECO:0007669"/>
    <property type="project" value="UniProtKB-KW"/>
</dbReference>
<dbReference type="InterPro" id="IPR050416">
    <property type="entry name" value="FAD-linked_Oxidoreductase"/>
</dbReference>
<accession>A0A1W2TX44</accession>
<keyword evidence="2" id="KW-0285">Flavoprotein</keyword>
<evidence type="ECO:0000256" key="1">
    <source>
        <dbReference type="ARBA" id="ARBA00005466"/>
    </source>
</evidence>
<dbReference type="Proteomes" id="UP000054516">
    <property type="component" value="Unassembled WGS sequence"/>
</dbReference>
<name>A0A1W2TX44_ROSNE</name>
<dbReference type="OrthoDB" id="2151789at2759"/>
<dbReference type="GO" id="GO:0071949">
    <property type="term" value="F:FAD binding"/>
    <property type="evidence" value="ECO:0007669"/>
    <property type="project" value="InterPro"/>
</dbReference>
<sequence>MTNLLNPTGICCLALYSLLGSKVTYPSSQAYNASLGSYFSAQVASQNPSCIVLPEVTADVSTAVSTLSYISRLLSNSSQPACKFAVRSGGHNSNVGASNFDKGVTIDLRGLNTIELSNDKSMISLGVGNTWDEVYAKLDGFNLSVAGGRSSGVGVGGLSLGGGISFFGTRYGWTSDAVLNFELVLANGSIINANTDKNPDLAAALRGGGNNFGIVTQVDMPVFQQPAFWGGFLYFPTSVWSETGRQFVKINSADEYDENVHMTLSWGYDSTLGEAVAYSVDYTKSTAEPPAVFSDILNLPVLFGSTSVSDVTHKAFEVRAQQAADGFRYDWSTITLISTEAAVNMTYARVNESIADLKSISNLTISFTLEPLPPSLYARHGESNSFGLGNREQSLIVCLLELAWLDPADDIKVVQASRRLMATIKEDARDLGVWDPFVYFNYAGSWQDPISSYGQESVHKLRRVADDVDPGRVFTYQVPGGFKIIK</sequence>
<keyword evidence="3" id="KW-0274">FAD</keyword>
<dbReference type="InterPro" id="IPR006094">
    <property type="entry name" value="Oxid_FAD_bind_N"/>
</dbReference>
<feature type="signal peptide" evidence="5">
    <location>
        <begin position="1"/>
        <end position="20"/>
    </location>
</feature>
<keyword evidence="8" id="KW-1185">Reference proteome</keyword>
<dbReference type="AlphaFoldDB" id="A0A1W2TX44"/>
<dbReference type="PROSITE" id="PS51387">
    <property type="entry name" value="FAD_PCMH"/>
    <property type="match status" value="1"/>
</dbReference>
<evidence type="ECO:0000256" key="2">
    <source>
        <dbReference type="ARBA" id="ARBA00022630"/>
    </source>
</evidence>
<dbReference type="InterPro" id="IPR016166">
    <property type="entry name" value="FAD-bd_PCMH"/>
</dbReference>
<dbReference type="PANTHER" id="PTHR42973">
    <property type="entry name" value="BINDING OXIDOREDUCTASE, PUTATIVE (AFU_ORTHOLOGUE AFUA_1G17690)-RELATED"/>
    <property type="match status" value="1"/>
</dbReference>
<dbReference type="EMBL" id="DF977561">
    <property type="protein sequence ID" value="GAP93275.1"/>
    <property type="molecule type" value="Genomic_DNA"/>
</dbReference>
<evidence type="ECO:0000313" key="7">
    <source>
        <dbReference type="EMBL" id="GAP93275.1"/>
    </source>
</evidence>
<protein>
    <recommendedName>
        <fullName evidence="6">FAD-binding PCMH-type domain-containing protein</fullName>
    </recommendedName>
</protein>
<dbReference type="Gene3D" id="3.30.465.10">
    <property type="match status" value="1"/>
</dbReference>
<evidence type="ECO:0000313" key="8">
    <source>
        <dbReference type="Proteomes" id="UP000054516"/>
    </source>
</evidence>
<gene>
    <name evidence="7" type="ORF">SAMD00023353_11600140</name>
</gene>
<evidence type="ECO:0000256" key="3">
    <source>
        <dbReference type="ARBA" id="ARBA00022827"/>
    </source>
</evidence>
<keyword evidence="4" id="KW-0560">Oxidoreductase</keyword>
<proteinExistence type="inferred from homology"/>
<keyword evidence="5" id="KW-0732">Signal</keyword>
<dbReference type="OMA" id="IVYTGEM"/>
<feature type="chain" id="PRO_5010695258" description="FAD-binding PCMH-type domain-containing protein" evidence="5">
    <location>
        <begin position="21"/>
        <end position="486"/>
    </location>
</feature>
<evidence type="ECO:0000259" key="6">
    <source>
        <dbReference type="PROSITE" id="PS51387"/>
    </source>
</evidence>